<dbReference type="SUPFAM" id="SSF50156">
    <property type="entry name" value="PDZ domain-like"/>
    <property type="match status" value="1"/>
</dbReference>
<comment type="caution">
    <text evidence="12">The sequence shown here is derived from an EMBL/GenBank/DDBJ whole genome shotgun (WGS) entry which is preliminary data.</text>
</comment>
<keyword evidence="5 10" id="KW-0812">Transmembrane</keyword>
<evidence type="ECO:0000313" key="13">
    <source>
        <dbReference type="Proteomes" id="UP000557392"/>
    </source>
</evidence>
<evidence type="ECO:0000256" key="6">
    <source>
        <dbReference type="ARBA" id="ARBA00022927"/>
    </source>
</evidence>
<keyword evidence="7 10" id="KW-1133">Transmembrane helix</keyword>
<dbReference type="RefSeq" id="WP_183998100.1">
    <property type="nucleotide sequence ID" value="NZ_JACIEH010000002.1"/>
</dbReference>
<dbReference type="AlphaFoldDB" id="A0A7W6NWA0"/>
<evidence type="ECO:0000256" key="3">
    <source>
        <dbReference type="ARBA" id="ARBA00022475"/>
    </source>
</evidence>
<dbReference type="Gene3D" id="2.30.30.830">
    <property type="match status" value="1"/>
</dbReference>
<dbReference type="GO" id="GO:0005886">
    <property type="term" value="C:plasma membrane"/>
    <property type="evidence" value="ECO:0007669"/>
    <property type="project" value="UniProtKB-SubCell"/>
</dbReference>
<proteinExistence type="predicted"/>
<keyword evidence="6" id="KW-0653">Protein transport</keyword>
<evidence type="ECO:0000256" key="2">
    <source>
        <dbReference type="ARBA" id="ARBA00022448"/>
    </source>
</evidence>
<evidence type="ECO:0000256" key="4">
    <source>
        <dbReference type="ARBA" id="ARBA00022519"/>
    </source>
</evidence>
<feature type="transmembrane region" description="Helical" evidence="10">
    <location>
        <begin position="13"/>
        <end position="33"/>
    </location>
</feature>
<keyword evidence="2" id="KW-0813">Transport</keyword>
<comment type="subcellular location">
    <subcellularLocation>
        <location evidence="1">Cell inner membrane</location>
    </subcellularLocation>
</comment>
<dbReference type="Gene3D" id="2.30.42.10">
    <property type="match status" value="1"/>
</dbReference>
<accession>A0A7W6NWA0</accession>
<evidence type="ECO:0000313" key="12">
    <source>
        <dbReference type="EMBL" id="MBB4098929.1"/>
    </source>
</evidence>
<dbReference type="InterPro" id="IPR036034">
    <property type="entry name" value="PDZ_sf"/>
</dbReference>
<dbReference type="EMBL" id="JACIEH010000002">
    <property type="protein sequence ID" value="MBB4098929.1"/>
    <property type="molecule type" value="Genomic_DNA"/>
</dbReference>
<keyword evidence="8 10" id="KW-0472">Membrane</keyword>
<keyword evidence="4" id="KW-0997">Cell inner membrane</keyword>
<protein>
    <submittedName>
        <fullName evidence="12">General secretion pathway protein C</fullName>
    </submittedName>
</protein>
<dbReference type="Pfam" id="PF11356">
    <property type="entry name" value="T2SSC"/>
    <property type="match status" value="1"/>
</dbReference>
<evidence type="ECO:0000256" key="8">
    <source>
        <dbReference type="ARBA" id="ARBA00023136"/>
    </source>
</evidence>
<dbReference type="InterPro" id="IPR024961">
    <property type="entry name" value="T2SS_GspC_N"/>
</dbReference>
<evidence type="ECO:0000259" key="11">
    <source>
        <dbReference type="Pfam" id="PF11356"/>
    </source>
</evidence>
<evidence type="ECO:0000256" key="10">
    <source>
        <dbReference type="SAM" id="Phobius"/>
    </source>
</evidence>
<evidence type="ECO:0000256" key="1">
    <source>
        <dbReference type="ARBA" id="ARBA00004533"/>
    </source>
</evidence>
<feature type="compositionally biased region" description="Low complexity" evidence="9">
    <location>
        <begin position="157"/>
        <end position="176"/>
    </location>
</feature>
<sequence>MTALTLTPRQARIGLNLFTGAVVVSVAVALAGLTWRIAGHAGTGAITVPSGTSGPAVAPDIGAAVALAPFGKSSVSEAGQATALPLELKGVIAASPAELSSAFISVSGQPAKAYKVGDNLNGATIQAILRDRVILANGGRNEFLAFPDPTLTPEQRQAAASGQPVAAPANPVTAPVGAPPSRTPGAPPAPPPAPPQASMAGILQRFDASPVQGGYRIGENGPPGMVAGDVIQSVNGTSLSDPAAAQGALAAAQSSGSAQIQVLRDGKRLTLTVPLR</sequence>
<evidence type="ECO:0000256" key="5">
    <source>
        <dbReference type="ARBA" id="ARBA00022692"/>
    </source>
</evidence>
<evidence type="ECO:0000256" key="9">
    <source>
        <dbReference type="SAM" id="MobiDB-lite"/>
    </source>
</evidence>
<feature type="compositionally biased region" description="Pro residues" evidence="9">
    <location>
        <begin position="177"/>
        <end position="195"/>
    </location>
</feature>
<feature type="region of interest" description="Disordered" evidence="9">
    <location>
        <begin position="153"/>
        <end position="198"/>
    </location>
</feature>
<evidence type="ECO:0000256" key="7">
    <source>
        <dbReference type="ARBA" id="ARBA00022989"/>
    </source>
</evidence>
<feature type="domain" description="Type II secretion system protein GspC N-terminal" evidence="11">
    <location>
        <begin position="23"/>
        <end position="145"/>
    </location>
</feature>
<dbReference type="Proteomes" id="UP000557392">
    <property type="component" value="Unassembled WGS sequence"/>
</dbReference>
<reference evidence="12 13" key="1">
    <citation type="submission" date="2020-08" db="EMBL/GenBank/DDBJ databases">
        <title>Genomic Encyclopedia of Type Strains, Phase IV (KMG-IV): sequencing the most valuable type-strain genomes for metagenomic binning, comparative biology and taxonomic classification.</title>
        <authorList>
            <person name="Goeker M."/>
        </authorList>
    </citation>
    <scope>NUCLEOTIDE SEQUENCE [LARGE SCALE GENOMIC DNA]</scope>
    <source>
        <strain evidence="12 13">DSM 101806</strain>
    </source>
</reference>
<keyword evidence="13" id="KW-1185">Reference proteome</keyword>
<organism evidence="12 13">
    <name type="scientific">Sphingomonas kyeonggiensis</name>
    <dbReference type="NCBI Taxonomy" id="1268553"/>
    <lineage>
        <taxon>Bacteria</taxon>
        <taxon>Pseudomonadati</taxon>
        <taxon>Pseudomonadota</taxon>
        <taxon>Alphaproteobacteria</taxon>
        <taxon>Sphingomonadales</taxon>
        <taxon>Sphingomonadaceae</taxon>
        <taxon>Sphingomonas</taxon>
    </lineage>
</organism>
<keyword evidence="3" id="KW-1003">Cell membrane</keyword>
<dbReference type="GO" id="GO:0015031">
    <property type="term" value="P:protein transport"/>
    <property type="evidence" value="ECO:0007669"/>
    <property type="project" value="UniProtKB-KW"/>
</dbReference>
<gene>
    <name evidence="12" type="ORF">GGR46_002493</name>
</gene>
<name>A0A7W6NWA0_9SPHN</name>